<dbReference type="Proteomes" id="UP001596099">
    <property type="component" value="Unassembled WGS sequence"/>
</dbReference>
<gene>
    <name evidence="2" type="ORF">ACFPYI_14830</name>
</gene>
<reference evidence="2 3" key="1">
    <citation type="journal article" date="2019" name="Int. J. Syst. Evol. Microbiol.">
        <title>The Global Catalogue of Microorganisms (GCM) 10K type strain sequencing project: providing services to taxonomists for standard genome sequencing and annotation.</title>
        <authorList>
            <consortium name="The Broad Institute Genomics Platform"/>
            <consortium name="The Broad Institute Genome Sequencing Center for Infectious Disease"/>
            <person name="Wu L."/>
            <person name="Ma J."/>
        </authorList>
    </citation>
    <scope>NUCLEOTIDE SEQUENCE [LARGE SCALE GENOMIC DNA]</scope>
    <source>
        <strain evidence="2 3">CGMCC 1.12543</strain>
    </source>
</reference>
<keyword evidence="1" id="KW-0472">Membrane</keyword>
<evidence type="ECO:0000256" key="1">
    <source>
        <dbReference type="SAM" id="Phobius"/>
    </source>
</evidence>
<comment type="caution">
    <text evidence="2">The sequence shown here is derived from an EMBL/GenBank/DDBJ whole genome shotgun (WGS) entry which is preliminary data.</text>
</comment>
<feature type="transmembrane region" description="Helical" evidence="1">
    <location>
        <begin position="137"/>
        <end position="159"/>
    </location>
</feature>
<organism evidence="2 3">
    <name type="scientific">Halomarina salina</name>
    <dbReference type="NCBI Taxonomy" id="1872699"/>
    <lineage>
        <taxon>Archaea</taxon>
        <taxon>Methanobacteriati</taxon>
        <taxon>Methanobacteriota</taxon>
        <taxon>Stenosarchaea group</taxon>
        <taxon>Halobacteria</taxon>
        <taxon>Halobacteriales</taxon>
        <taxon>Natronomonadaceae</taxon>
        <taxon>Halomarina</taxon>
    </lineage>
</organism>
<protein>
    <submittedName>
        <fullName evidence="2">Uncharacterized protein</fullName>
    </submittedName>
</protein>
<dbReference type="EMBL" id="JBHSQH010000001">
    <property type="protein sequence ID" value="MFC5972610.1"/>
    <property type="molecule type" value="Genomic_DNA"/>
</dbReference>
<keyword evidence="1" id="KW-1133">Transmembrane helix</keyword>
<accession>A0ABD5RQU4</accession>
<sequence>MERRTVSIVLLLLSLPLFAAPAMLPVEDVRMHDTTSYLGENATVTDSPAVRVVAYENLSTHAQDLYRQTLEHDGTYRVAIDDGASDYRYYNGNGQFKSLVIERPANSTLPPADESYHPQYELMTTSTVRPPLFSGAYVPQMMLLFLAICSLLSGLYLFFNDHA</sequence>
<name>A0ABD5RQU4_9EURY</name>
<proteinExistence type="predicted"/>
<keyword evidence="1" id="KW-0812">Transmembrane</keyword>
<keyword evidence="3" id="KW-1185">Reference proteome</keyword>
<dbReference type="RefSeq" id="WP_247416151.1">
    <property type="nucleotide sequence ID" value="NZ_JALLGW010000001.1"/>
</dbReference>
<evidence type="ECO:0000313" key="3">
    <source>
        <dbReference type="Proteomes" id="UP001596099"/>
    </source>
</evidence>
<dbReference type="AlphaFoldDB" id="A0ABD5RQU4"/>
<evidence type="ECO:0000313" key="2">
    <source>
        <dbReference type="EMBL" id="MFC5972610.1"/>
    </source>
</evidence>